<dbReference type="EMBL" id="LKMD01000105">
    <property type="protein sequence ID" value="PIA92840.1"/>
    <property type="molecule type" value="Genomic_DNA"/>
</dbReference>
<accession>A0A2G5HJY7</accession>
<dbReference type="Proteomes" id="UP000230605">
    <property type="component" value="Chromosome 4"/>
</dbReference>
<organism evidence="1 2">
    <name type="scientific">Cercospora beticola</name>
    <name type="common">Sugarbeet leaf spot fungus</name>
    <dbReference type="NCBI Taxonomy" id="122368"/>
    <lineage>
        <taxon>Eukaryota</taxon>
        <taxon>Fungi</taxon>
        <taxon>Dikarya</taxon>
        <taxon>Ascomycota</taxon>
        <taxon>Pezizomycotina</taxon>
        <taxon>Dothideomycetes</taxon>
        <taxon>Dothideomycetidae</taxon>
        <taxon>Mycosphaerellales</taxon>
        <taxon>Mycosphaerellaceae</taxon>
        <taxon>Cercospora</taxon>
    </lineage>
</organism>
<evidence type="ECO:0000313" key="2">
    <source>
        <dbReference type="Proteomes" id="UP000230605"/>
    </source>
</evidence>
<proteinExistence type="predicted"/>
<evidence type="ECO:0000313" key="1">
    <source>
        <dbReference type="EMBL" id="PIA92840.1"/>
    </source>
</evidence>
<dbReference type="AlphaFoldDB" id="A0A2G5HJY7"/>
<comment type="caution">
    <text evidence="1">The sequence shown here is derived from an EMBL/GenBank/DDBJ whole genome shotgun (WGS) entry which is preliminary data.</text>
</comment>
<protein>
    <submittedName>
        <fullName evidence="1">Uncharacterized protein</fullName>
    </submittedName>
</protein>
<sequence>MASIVLRRRRKPTDNGLDASCTTSRTLYIPTGQKKIRGLVTPTLATLPFARVCITDAVMWGPMLHLLPLNKGVSTKSIHFPHHEFRSSFALSFTQQSLFGSMDPTFRQVCEYYNHDFYPTFYDTAAVLGGLQHIARIKSPLGQRIPISAPCVLTTAGRWSVALMAATTMYVGVAGATNMMEMPHKRRDSESGRSALEIARERRKMSNVFDAAGMTATLIWSFKRVMAGNVGVGVRMFRVIGAYSIGGAVGTGAYMAWTGLFGKGPGLQGL</sequence>
<reference evidence="1 2" key="1">
    <citation type="submission" date="2015-10" db="EMBL/GenBank/DDBJ databases">
        <title>The cercosporin biosynthetic gene cluster was horizontally transferred to several fungal lineages and shown to be expanded in Cercospora beticola based on microsynteny with recipient genomes.</title>
        <authorList>
            <person name="De Jonge R."/>
            <person name="Ebert M.K."/>
            <person name="Suttle J.C."/>
            <person name="Jurick Ii W.M."/>
            <person name="Secor G.A."/>
            <person name="Thomma B.P."/>
            <person name="Van De Peer Y."/>
            <person name="Bolton M.D."/>
        </authorList>
    </citation>
    <scope>NUCLEOTIDE SEQUENCE [LARGE SCALE GENOMIC DNA]</scope>
    <source>
        <strain evidence="1 2">09-40</strain>
    </source>
</reference>
<name>A0A2G5HJY7_CERBT</name>
<gene>
    <name evidence="1" type="ORF">CB0940_03950</name>
</gene>